<proteinExistence type="predicted"/>
<sequence length="180" mass="19269">MNALGNDKALILSDSDEVTIGTLLDALSRRPADRLTFRYGGRPIRKGYHVTEVKAGSFAALDCGANPEAWTEIFVQLWDADDAPEQMTAKKFAAIIGKVADHVALDRGAKLTFEVSDGVAPMQLHRAASPALNEGEIVIELSPRPASCKPRDRWLESEGRSCCGASDQPQPCCGQGSAGD</sequence>
<feature type="region of interest" description="Disordered" evidence="1">
    <location>
        <begin position="159"/>
        <end position="180"/>
    </location>
</feature>
<dbReference type="OrthoDB" id="66316at2"/>
<gene>
    <name evidence="2" type="ORF">C7I84_08805</name>
</gene>
<dbReference type="Pfam" id="PF20001">
    <property type="entry name" value="DUF6428"/>
    <property type="match status" value="1"/>
</dbReference>
<comment type="caution">
    <text evidence="2">The sequence shown here is derived from an EMBL/GenBank/DDBJ whole genome shotgun (WGS) entry which is preliminary data.</text>
</comment>
<evidence type="ECO:0000256" key="1">
    <source>
        <dbReference type="SAM" id="MobiDB-lite"/>
    </source>
</evidence>
<name>A0A2P7SGR8_9HYPH</name>
<dbReference type="InterPro" id="IPR045534">
    <property type="entry name" value="DUF6428"/>
</dbReference>
<keyword evidence="3" id="KW-1185">Reference proteome</keyword>
<evidence type="ECO:0000313" key="3">
    <source>
        <dbReference type="Proteomes" id="UP000241229"/>
    </source>
</evidence>
<accession>A0A2P7SGR8</accession>
<dbReference type="Proteomes" id="UP000241229">
    <property type="component" value="Unassembled WGS sequence"/>
</dbReference>
<reference evidence="2 3" key="1">
    <citation type="submission" date="2018-03" db="EMBL/GenBank/DDBJ databases">
        <title>The draft genome of Mesorhizobium sp. 6GN-30.</title>
        <authorList>
            <person name="Liu L."/>
            <person name="Li L."/>
            <person name="Wang T."/>
            <person name="Zhang X."/>
            <person name="Liang L."/>
        </authorList>
    </citation>
    <scope>NUCLEOTIDE SEQUENCE [LARGE SCALE GENOMIC DNA]</scope>
    <source>
        <strain evidence="2 3">6GN30</strain>
    </source>
</reference>
<organism evidence="2 3">
    <name type="scientific">Kumtagia ephedrae</name>
    <dbReference type="NCBI Taxonomy" id="2116701"/>
    <lineage>
        <taxon>Bacteria</taxon>
        <taxon>Pseudomonadati</taxon>
        <taxon>Pseudomonadota</taxon>
        <taxon>Alphaproteobacteria</taxon>
        <taxon>Hyphomicrobiales</taxon>
        <taxon>Phyllobacteriaceae</taxon>
        <taxon>Kumtagia</taxon>
    </lineage>
</organism>
<protein>
    <submittedName>
        <fullName evidence="2">Uncharacterized protein</fullName>
    </submittedName>
</protein>
<dbReference type="RefSeq" id="WP_106771804.1">
    <property type="nucleotide sequence ID" value="NZ_PXYK01000007.1"/>
</dbReference>
<evidence type="ECO:0000313" key="2">
    <source>
        <dbReference type="EMBL" id="PSJ61696.1"/>
    </source>
</evidence>
<dbReference type="EMBL" id="PXYK01000007">
    <property type="protein sequence ID" value="PSJ61696.1"/>
    <property type="molecule type" value="Genomic_DNA"/>
</dbReference>
<dbReference type="AlphaFoldDB" id="A0A2P7SGR8"/>